<sequence>MYRRNLLFIPDYSKEIQEKSNILNSTTVTLFHELEDQFNLVLFNLDFDLFSQVWLLENNINKGHVNNFFEDIYEIDPNIYHVLNQVDFEVSSDYRIIEINDHWNVLRYDGTLIYRGYYDNNHGMNYRIDEFDNSGINLIKTSLFSDRGVKVAEIIANSEKSFNINYVNYDGKVIYMENNILNWEKEIFDGHNLLNLKNKWIKEKISEFDDSLIIAEISNNIGPILQNIISKKIYIVSNNSLNNLDEMAIEELNKSNGIIVNDEDTLFQAKQKLNDKLDIIFLPEKDSDIISGSFMKYTDDYISINFDDISDETRMNILNIMKKYVLNKQKLKIEFFSLKNQSKNEFKALMSKIDNEDYSKEELEKIQGQITLKIFENYSAMEESFNKYKIYIDLGKKDANVARLLALHNGTPQITAVDRMYLTDRGNGYKIENENHLNEGVNYFLDNLSNLNKSIYFSNKEIEKIFDPLYKIIDKNYPLENMK</sequence>
<evidence type="ECO:0000313" key="2">
    <source>
        <dbReference type="EMBL" id="QNT65001.1"/>
    </source>
</evidence>
<organism evidence="1 3">
    <name type="scientific">Weissella koreensis</name>
    <dbReference type="NCBI Taxonomy" id="165096"/>
    <lineage>
        <taxon>Bacteria</taxon>
        <taxon>Bacillati</taxon>
        <taxon>Bacillota</taxon>
        <taxon>Bacilli</taxon>
        <taxon>Lactobacillales</taxon>
        <taxon>Lactobacillaceae</taxon>
        <taxon>Weissella</taxon>
    </lineage>
</organism>
<evidence type="ECO:0000313" key="1">
    <source>
        <dbReference type="EMBL" id="QNT63775.1"/>
    </source>
</evidence>
<dbReference type="RefSeq" id="WP_190275628.1">
    <property type="nucleotide sequence ID" value="NZ_CP043431.1"/>
</dbReference>
<dbReference type="GO" id="GO:0015031">
    <property type="term" value="P:protein transport"/>
    <property type="evidence" value="ECO:0007669"/>
    <property type="project" value="InterPro"/>
</dbReference>
<evidence type="ECO:0000313" key="3">
    <source>
        <dbReference type="Proteomes" id="UP000516446"/>
    </source>
</evidence>
<reference evidence="1 3" key="1">
    <citation type="submission" date="2019-08" db="EMBL/GenBank/DDBJ databases">
        <authorList>
            <person name="Chang H.C."/>
            <person name="Mun S.Y."/>
        </authorList>
    </citation>
    <scope>NUCLEOTIDE SEQUENCE [LARGE SCALE GENOMIC DNA]</scope>
    <source>
        <strain evidence="1 3">SK</strain>
    </source>
</reference>
<proteinExistence type="predicted"/>
<dbReference type="InterPro" id="IPR022372">
    <property type="entry name" value="Accessory_SS_Asp1"/>
</dbReference>
<dbReference type="AlphaFoldDB" id="A0A7H1MJY9"/>
<dbReference type="GO" id="GO:0016740">
    <property type="term" value="F:transferase activity"/>
    <property type="evidence" value="ECO:0007669"/>
    <property type="project" value="UniProtKB-KW"/>
</dbReference>
<dbReference type="Pfam" id="PF16993">
    <property type="entry name" value="Asp1"/>
    <property type="match status" value="1"/>
</dbReference>
<keyword evidence="1" id="KW-0808">Transferase</keyword>
<dbReference type="Proteomes" id="UP000516446">
    <property type="component" value="Chromosome"/>
</dbReference>
<keyword evidence="3" id="KW-1185">Reference proteome</keyword>
<dbReference type="EMBL" id="CP043431">
    <property type="protein sequence ID" value="QNT65001.1"/>
    <property type="molecule type" value="Genomic_DNA"/>
</dbReference>
<gene>
    <name evidence="1" type="ORF">FY536_00150</name>
    <name evidence="2" type="ORF">FY536_06955</name>
</gene>
<accession>A0A7H1MJY9</accession>
<name>A0A7H1MJY9_9LACO</name>
<dbReference type="EMBL" id="CP043431">
    <property type="protein sequence ID" value="QNT63775.1"/>
    <property type="molecule type" value="Genomic_DNA"/>
</dbReference>
<protein>
    <submittedName>
        <fullName evidence="1">Accessory Sec system glycosyltransferase Asp1</fullName>
    </submittedName>
</protein>